<evidence type="ECO:0000313" key="2">
    <source>
        <dbReference type="Proteomes" id="UP001185092"/>
    </source>
</evidence>
<name>A0AAE3XR85_9BACT</name>
<reference evidence="1" key="1">
    <citation type="submission" date="2023-07" db="EMBL/GenBank/DDBJ databases">
        <title>Genomic Encyclopedia of Type Strains, Phase IV (KMG-IV): sequencing the most valuable type-strain genomes for metagenomic binning, comparative biology and taxonomic classification.</title>
        <authorList>
            <person name="Goeker M."/>
        </authorList>
    </citation>
    <scope>NUCLEOTIDE SEQUENCE</scope>
    <source>
        <strain evidence="1">DSM 26174</strain>
    </source>
</reference>
<gene>
    <name evidence="1" type="ORF">HNQ88_003516</name>
</gene>
<dbReference type="RefSeq" id="WP_309940386.1">
    <property type="nucleotide sequence ID" value="NZ_AP025305.1"/>
</dbReference>
<dbReference type="AlphaFoldDB" id="A0AAE3XR85"/>
<sequence>MNDLVIGVQQVILYENENFYIELGLGGASGKYQILNDTVFLFYEKKPNSFPDKLIIKDMFIQTLPSSMHNESIKINR</sequence>
<protein>
    <submittedName>
        <fullName evidence="1">Uncharacterized protein</fullName>
    </submittedName>
</protein>
<dbReference type="Proteomes" id="UP001185092">
    <property type="component" value="Unassembled WGS sequence"/>
</dbReference>
<dbReference type="EMBL" id="JAVDQD010000004">
    <property type="protein sequence ID" value="MDR6240450.1"/>
    <property type="molecule type" value="Genomic_DNA"/>
</dbReference>
<accession>A0AAE3XR85</accession>
<keyword evidence="2" id="KW-1185">Reference proteome</keyword>
<comment type="caution">
    <text evidence="1">The sequence shown here is derived from an EMBL/GenBank/DDBJ whole genome shotgun (WGS) entry which is preliminary data.</text>
</comment>
<evidence type="ECO:0000313" key="1">
    <source>
        <dbReference type="EMBL" id="MDR6240450.1"/>
    </source>
</evidence>
<organism evidence="1 2">
    <name type="scientific">Aureibacter tunicatorum</name>
    <dbReference type="NCBI Taxonomy" id="866807"/>
    <lineage>
        <taxon>Bacteria</taxon>
        <taxon>Pseudomonadati</taxon>
        <taxon>Bacteroidota</taxon>
        <taxon>Cytophagia</taxon>
        <taxon>Cytophagales</taxon>
        <taxon>Persicobacteraceae</taxon>
        <taxon>Aureibacter</taxon>
    </lineage>
</organism>
<proteinExistence type="predicted"/>